<dbReference type="Proteomes" id="UP001523566">
    <property type="component" value="Unassembled WGS sequence"/>
</dbReference>
<feature type="transmembrane region" description="Helical" evidence="1">
    <location>
        <begin position="135"/>
        <end position="156"/>
    </location>
</feature>
<keyword evidence="1" id="KW-0812">Transmembrane</keyword>
<organism evidence="2 3">
    <name type="scientific">Aequitasia blattaphilus</name>
    <dbReference type="NCBI Taxonomy" id="2949332"/>
    <lineage>
        <taxon>Bacteria</taxon>
        <taxon>Bacillati</taxon>
        <taxon>Bacillota</taxon>
        <taxon>Clostridia</taxon>
        <taxon>Lachnospirales</taxon>
        <taxon>Lachnospiraceae</taxon>
        <taxon>Aequitasia</taxon>
    </lineage>
</organism>
<evidence type="ECO:0000256" key="1">
    <source>
        <dbReference type="SAM" id="Phobius"/>
    </source>
</evidence>
<sequence>MKRTSNIGGQAVLEGIMMRHGNEYALAVRTPQGEIAVEKHEYQNFFKSKKLTTTPFIRGVFNFIESMIMGVKTLMISANYAMDEDEEEDKTEKSEKKEKLMMTITTIVSFVLAIGIFMVLPYLLMNLVKPFIASYAIRTIIEGFLRIGIFVCYILLVSRMEDIQRTFMYHGAEHKCINCIEDGKELTVENVRESSRQHKRCGTSFIFFVLIISVILLLLIPVESTIMRIVIRLALMPVIAGISYELLKLAGRSENPIINLVSKPGLAIQKLTTKEPDDSMIEVAIRAVEEVFDWREFLDEGKPVS</sequence>
<dbReference type="PANTHER" id="PTHR42867">
    <property type="entry name" value="MEMBRANE PROTEIN-RELATED"/>
    <property type="match status" value="1"/>
</dbReference>
<reference evidence="2 3" key="1">
    <citation type="journal article" date="2022" name="Genome Biol. Evol.">
        <title>Host diet, physiology and behaviors set the stage for Lachnospiraceae cladogenesis.</title>
        <authorList>
            <person name="Vera-Ponce De Leon A."/>
            <person name="Schneider M."/>
            <person name="Jahnes B.C."/>
            <person name="Sadowski V."/>
            <person name="Camuy-Velez L.A."/>
            <person name="Duan J."/>
            <person name="Sabree Z.L."/>
        </authorList>
    </citation>
    <scope>NUCLEOTIDE SEQUENCE [LARGE SCALE GENOMIC DNA]</scope>
    <source>
        <strain evidence="2 3">PAL113</strain>
    </source>
</reference>
<name>A0ABT1E900_9FIRM</name>
<feature type="transmembrane region" description="Helical" evidence="1">
    <location>
        <begin position="201"/>
        <end position="220"/>
    </location>
</feature>
<evidence type="ECO:0000313" key="3">
    <source>
        <dbReference type="Proteomes" id="UP001523566"/>
    </source>
</evidence>
<dbReference type="EMBL" id="JAMZFW010000009">
    <property type="protein sequence ID" value="MCP1102295.1"/>
    <property type="molecule type" value="Genomic_DNA"/>
</dbReference>
<comment type="caution">
    <text evidence="2">The sequence shown here is derived from an EMBL/GenBank/DDBJ whole genome shotgun (WGS) entry which is preliminary data.</text>
</comment>
<accession>A0ABT1E900</accession>
<gene>
    <name evidence="2" type="ORF">NK125_07725</name>
</gene>
<proteinExistence type="predicted"/>
<evidence type="ECO:0000313" key="2">
    <source>
        <dbReference type="EMBL" id="MCP1102295.1"/>
    </source>
</evidence>
<feature type="transmembrane region" description="Helical" evidence="1">
    <location>
        <begin position="100"/>
        <end position="123"/>
    </location>
</feature>
<keyword evidence="1" id="KW-0472">Membrane</keyword>
<keyword evidence="3" id="KW-1185">Reference proteome</keyword>
<protein>
    <submittedName>
        <fullName evidence="2">DUF1385 domain-containing protein</fullName>
    </submittedName>
</protein>
<dbReference type="RefSeq" id="WP_262066078.1">
    <property type="nucleotide sequence ID" value="NZ_JAMXOD010000009.1"/>
</dbReference>
<keyword evidence="1" id="KW-1133">Transmembrane helix</keyword>
<dbReference type="PANTHER" id="PTHR42867:SF1">
    <property type="entry name" value="MEMBRANE PROTEIN-RELATED"/>
    <property type="match status" value="1"/>
</dbReference>
<dbReference type="Pfam" id="PF07136">
    <property type="entry name" value="DUF1385"/>
    <property type="match status" value="1"/>
</dbReference>
<dbReference type="InterPro" id="IPR010787">
    <property type="entry name" value="DUF1385"/>
</dbReference>